<comment type="similarity">
    <text evidence="1">Belongs to the carbohydrate kinase PfkB family.</text>
</comment>
<dbReference type="PATRIC" id="fig|1225564.3.peg.5805"/>
<dbReference type="GO" id="GO:0016301">
    <property type="term" value="F:kinase activity"/>
    <property type="evidence" value="ECO:0007669"/>
    <property type="project" value="UniProtKB-KW"/>
</dbReference>
<dbReference type="EMBL" id="LCYG01000060">
    <property type="protein sequence ID" value="KLK91154.1"/>
    <property type="molecule type" value="Genomic_DNA"/>
</dbReference>
<dbReference type="SUPFAM" id="SSF53613">
    <property type="entry name" value="Ribokinase-like"/>
    <property type="match status" value="1"/>
</dbReference>
<dbReference type="PANTHER" id="PTHR43085:SF1">
    <property type="entry name" value="PSEUDOURIDINE KINASE-RELATED"/>
    <property type="match status" value="1"/>
</dbReference>
<dbReference type="InterPro" id="IPR011611">
    <property type="entry name" value="PfkB_dom"/>
</dbReference>
<keyword evidence="2" id="KW-0808">Transferase</keyword>
<sequence length="316" mass="33063">MILVCGEALIDLFIGGPSQTGLSAEAVAGGSPFNVAIGIGRLGRPAAFLSTLSEDAFGVFLAGRLTEAGVSASYLQRCPNPTTLSVVATSASGQPQYSFYAPDSADRALRPEALPSQLPSDINAIAAASYALGVEPIASAIETLLRREAGSRVISLDPNVRPRVVGDLQIYRERFERLLAYGNIVKASDEDIELLYPGQTLVAAARAWLQRGPKLVIVTRGAEGPLAIFGGSIIERAAPRVDVVDTVGAGDTFHAGLLSWLDANGLLTSQGIAELSEAQVTAALDFAAAAAAIVCTRRGANPPTWEEVTRFMAERA</sequence>
<dbReference type="InterPro" id="IPR050306">
    <property type="entry name" value="PfkB_Carbo_kinase"/>
</dbReference>
<dbReference type="InterPro" id="IPR029056">
    <property type="entry name" value="Ribokinase-like"/>
</dbReference>
<comment type="caution">
    <text evidence="7">The sequence shown here is derived from an EMBL/GenBank/DDBJ whole genome shotgun (WGS) entry which is preliminary data.</text>
</comment>
<organism evidence="7 8">
    <name type="scientific">Microvirga vignae</name>
    <dbReference type="NCBI Taxonomy" id="1225564"/>
    <lineage>
        <taxon>Bacteria</taxon>
        <taxon>Pseudomonadati</taxon>
        <taxon>Pseudomonadota</taxon>
        <taxon>Alphaproteobacteria</taxon>
        <taxon>Hyphomicrobiales</taxon>
        <taxon>Methylobacteriaceae</taxon>
        <taxon>Microvirga</taxon>
    </lineage>
</organism>
<evidence type="ECO:0000256" key="2">
    <source>
        <dbReference type="ARBA" id="ARBA00022679"/>
    </source>
</evidence>
<keyword evidence="3" id="KW-0547">Nucleotide-binding</keyword>
<dbReference type="OrthoDB" id="9795789at2"/>
<dbReference type="AlphaFoldDB" id="A0A0H1R7V7"/>
<reference evidence="7 8" key="1">
    <citation type="submission" date="2015-05" db="EMBL/GenBank/DDBJ databases">
        <title>Draft genome sequence of Microvirga vignae strain BR3299, a novel nitrogen fixing bacteria isolated from Brazil semi-aired region.</title>
        <authorList>
            <person name="Zilli J.E."/>
            <person name="Passos S.R."/>
            <person name="Leite J."/>
            <person name="Baldani J.I."/>
            <person name="Xavier G.R."/>
            <person name="Rumjaneck N.G."/>
            <person name="Simoes-Araujo J.L."/>
        </authorList>
    </citation>
    <scope>NUCLEOTIDE SEQUENCE [LARGE SCALE GENOMIC DNA]</scope>
    <source>
        <strain evidence="7 8">BR3299</strain>
    </source>
</reference>
<evidence type="ECO:0000256" key="3">
    <source>
        <dbReference type="ARBA" id="ARBA00022741"/>
    </source>
</evidence>
<keyword evidence="5" id="KW-0067">ATP-binding</keyword>
<dbReference type="RefSeq" id="WP_047191193.1">
    <property type="nucleotide sequence ID" value="NZ_LCYG01000060.1"/>
</dbReference>
<dbReference type="CDD" id="cd01167">
    <property type="entry name" value="bac_FRK"/>
    <property type="match status" value="1"/>
</dbReference>
<proteinExistence type="inferred from homology"/>
<feature type="domain" description="Carbohydrate kinase PfkB" evidence="6">
    <location>
        <begin position="3"/>
        <end position="304"/>
    </location>
</feature>
<protein>
    <recommendedName>
        <fullName evidence="6">Carbohydrate kinase PfkB domain-containing protein</fullName>
    </recommendedName>
</protein>
<gene>
    <name evidence="7" type="ORF">AA309_22170</name>
</gene>
<evidence type="ECO:0000256" key="1">
    <source>
        <dbReference type="ARBA" id="ARBA00010688"/>
    </source>
</evidence>
<dbReference type="PANTHER" id="PTHR43085">
    <property type="entry name" value="HEXOKINASE FAMILY MEMBER"/>
    <property type="match status" value="1"/>
</dbReference>
<dbReference type="GO" id="GO:0005524">
    <property type="term" value="F:ATP binding"/>
    <property type="evidence" value="ECO:0007669"/>
    <property type="project" value="UniProtKB-KW"/>
</dbReference>
<keyword evidence="8" id="KW-1185">Reference proteome</keyword>
<keyword evidence="4" id="KW-0418">Kinase</keyword>
<dbReference type="STRING" id="1225564.AA309_22170"/>
<dbReference type="Pfam" id="PF00294">
    <property type="entry name" value="PfkB"/>
    <property type="match status" value="1"/>
</dbReference>
<accession>A0A0H1R7V7</accession>
<name>A0A0H1R7V7_9HYPH</name>
<dbReference type="Proteomes" id="UP000035489">
    <property type="component" value="Unassembled WGS sequence"/>
</dbReference>
<evidence type="ECO:0000256" key="5">
    <source>
        <dbReference type="ARBA" id="ARBA00022840"/>
    </source>
</evidence>
<dbReference type="InterPro" id="IPR002173">
    <property type="entry name" value="Carboh/pur_kinase_PfkB_CS"/>
</dbReference>
<evidence type="ECO:0000256" key="4">
    <source>
        <dbReference type="ARBA" id="ARBA00022777"/>
    </source>
</evidence>
<dbReference type="Gene3D" id="3.40.1190.20">
    <property type="match status" value="1"/>
</dbReference>
<evidence type="ECO:0000259" key="6">
    <source>
        <dbReference type="Pfam" id="PF00294"/>
    </source>
</evidence>
<dbReference type="PROSITE" id="PS00584">
    <property type="entry name" value="PFKB_KINASES_2"/>
    <property type="match status" value="1"/>
</dbReference>
<evidence type="ECO:0000313" key="8">
    <source>
        <dbReference type="Proteomes" id="UP000035489"/>
    </source>
</evidence>
<evidence type="ECO:0000313" key="7">
    <source>
        <dbReference type="EMBL" id="KLK91154.1"/>
    </source>
</evidence>